<accession>A0A166ACX3</accession>
<dbReference type="Proteomes" id="UP000077755">
    <property type="component" value="Chromosome 3"/>
</dbReference>
<proteinExistence type="predicted"/>
<sequence>MSSEPKCSETPLTIDEFEEMVATEFDEELLRELLEEPQVEIEICAKPAQPGLDVDGKGNNEAHSNNVQEFDWSEISLKEPNETNMCSIEDYCYEYVELGNSGEYSQGYDQGPQDETAYVGLW</sequence>
<name>A0A166ACX3_DAUCS</name>
<reference evidence="1" key="2">
    <citation type="submission" date="2022-03" db="EMBL/GenBank/DDBJ databases">
        <title>Draft title - Genomic analysis of global carrot germplasm unveils the trajectory of domestication and the origin of high carotenoid orange carrot.</title>
        <authorList>
            <person name="Iorizzo M."/>
            <person name="Ellison S."/>
            <person name="Senalik D."/>
            <person name="Macko-Podgorni A."/>
            <person name="Grzebelus D."/>
            <person name="Bostan H."/>
            <person name="Rolling W."/>
            <person name="Curaba J."/>
            <person name="Simon P."/>
        </authorList>
    </citation>
    <scope>NUCLEOTIDE SEQUENCE</scope>
    <source>
        <tissue evidence="1">Leaf</tissue>
    </source>
</reference>
<dbReference type="EMBL" id="CP093345">
    <property type="protein sequence ID" value="WOG91831.1"/>
    <property type="molecule type" value="Genomic_DNA"/>
</dbReference>
<dbReference type="Gramene" id="KZN01064">
    <property type="protein sequence ID" value="KZN01064"/>
    <property type="gene ID" value="DCAR_009818"/>
</dbReference>
<evidence type="ECO:0000313" key="1">
    <source>
        <dbReference type="EMBL" id="WOG91831.1"/>
    </source>
</evidence>
<gene>
    <name evidence="1" type="ORF">DCAR_0311086</name>
</gene>
<dbReference type="AlphaFoldDB" id="A0A166ACX3"/>
<keyword evidence="2" id="KW-1185">Reference proteome</keyword>
<protein>
    <submittedName>
        <fullName evidence="1">Uncharacterized protein</fullName>
    </submittedName>
</protein>
<evidence type="ECO:0000313" key="2">
    <source>
        <dbReference type="Proteomes" id="UP000077755"/>
    </source>
</evidence>
<organism evidence="1 2">
    <name type="scientific">Daucus carota subsp. sativus</name>
    <name type="common">Carrot</name>
    <dbReference type="NCBI Taxonomy" id="79200"/>
    <lineage>
        <taxon>Eukaryota</taxon>
        <taxon>Viridiplantae</taxon>
        <taxon>Streptophyta</taxon>
        <taxon>Embryophyta</taxon>
        <taxon>Tracheophyta</taxon>
        <taxon>Spermatophyta</taxon>
        <taxon>Magnoliopsida</taxon>
        <taxon>eudicotyledons</taxon>
        <taxon>Gunneridae</taxon>
        <taxon>Pentapetalae</taxon>
        <taxon>asterids</taxon>
        <taxon>campanulids</taxon>
        <taxon>Apiales</taxon>
        <taxon>Apiaceae</taxon>
        <taxon>Apioideae</taxon>
        <taxon>Scandiceae</taxon>
        <taxon>Daucinae</taxon>
        <taxon>Daucus</taxon>
        <taxon>Daucus sect. Daucus</taxon>
    </lineage>
</organism>
<reference evidence="1" key="1">
    <citation type="journal article" date="2016" name="Nat. Genet.">
        <title>A high-quality carrot genome assembly provides new insights into carotenoid accumulation and asterid genome evolution.</title>
        <authorList>
            <person name="Iorizzo M."/>
            <person name="Ellison S."/>
            <person name="Senalik D."/>
            <person name="Zeng P."/>
            <person name="Satapoomin P."/>
            <person name="Huang J."/>
            <person name="Bowman M."/>
            <person name="Iovene M."/>
            <person name="Sanseverino W."/>
            <person name="Cavagnaro P."/>
            <person name="Yildiz M."/>
            <person name="Macko-Podgorni A."/>
            <person name="Moranska E."/>
            <person name="Grzebelus E."/>
            <person name="Grzebelus D."/>
            <person name="Ashrafi H."/>
            <person name="Zheng Z."/>
            <person name="Cheng S."/>
            <person name="Spooner D."/>
            <person name="Van Deynze A."/>
            <person name="Simon P."/>
        </authorList>
    </citation>
    <scope>NUCLEOTIDE SEQUENCE</scope>
    <source>
        <tissue evidence="1">Leaf</tissue>
    </source>
</reference>